<proteinExistence type="predicted"/>
<evidence type="ECO:0000313" key="3">
    <source>
        <dbReference type="Proteomes" id="UP001497516"/>
    </source>
</evidence>
<reference evidence="2 3" key="1">
    <citation type="submission" date="2024-04" db="EMBL/GenBank/DDBJ databases">
        <authorList>
            <person name="Fracassetti M."/>
        </authorList>
    </citation>
    <scope>NUCLEOTIDE SEQUENCE [LARGE SCALE GENOMIC DNA]</scope>
</reference>
<dbReference type="EMBL" id="OZ034816">
    <property type="protein sequence ID" value="CAL1375540.1"/>
    <property type="molecule type" value="Genomic_DNA"/>
</dbReference>
<name>A0AAV2DPT1_9ROSI</name>
<evidence type="ECO:0000256" key="1">
    <source>
        <dbReference type="SAM" id="MobiDB-lite"/>
    </source>
</evidence>
<dbReference type="Proteomes" id="UP001497516">
    <property type="component" value="Chromosome 3"/>
</dbReference>
<gene>
    <name evidence="2" type="ORF">LTRI10_LOCUS17331</name>
</gene>
<protein>
    <submittedName>
        <fullName evidence="2">Uncharacterized protein</fullName>
    </submittedName>
</protein>
<feature type="compositionally biased region" description="Polar residues" evidence="1">
    <location>
        <begin position="1"/>
        <end position="10"/>
    </location>
</feature>
<feature type="region of interest" description="Disordered" evidence="1">
    <location>
        <begin position="1"/>
        <end position="72"/>
    </location>
</feature>
<feature type="compositionally biased region" description="Acidic residues" evidence="1">
    <location>
        <begin position="15"/>
        <end position="57"/>
    </location>
</feature>
<accession>A0AAV2DPT1</accession>
<organism evidence="2 3">
    <name type="scientific">Linum trigynum</name>
    <dbReference type="NCBI Taxonomy" id="586398"/>
    <lineage>
        <taxon>Eukaryota</taxon>
        <taxon>Viridiplantae</taxon>
        <taxon>Streptophyta</taxon>
        <taxon>Embryophyta</taxon>
        <taxon>Tracheophyta</taxon>
        <taxon>Spermatophyta</taxon>
        <taxon>Magnoliopsida</taxon>
        <taxon>eudicotyledons</taxon>
        <taxon>Gunneridae</taxon>
        <taxon>Pentapetalae</taxon>
        <taxon>rosids</taxon>
        <taxon>fabids</taxon>
        <taxon>Malpighiales</taxon>
        <taxon>Linaceae</taxon>
        <taxon>Linum</taxon>
    </lineage>
</organism>
<keyword evidence="3" id="KW-1185">Reference proteome</keyword>
<evidence type="ECO:0000313" key="2">
    <source>
        <dbReference type="EMBL" id="CAL1375540.1"/>
    </source>
</evidence>
<sequence>MGSSTCSASSKGIGEDADLEEEDEDDVAEVVGECDEVEDPSSAEEETNECVLGEESEAAERGESWPWSSSPGSFGGSADTFYISRGQVSQEVKFRTGWVGVRRPII</sequence>
<dbReference type="AlphaFoldDB" id="A0AAV2DPT1"/>